<accession>A0A4R2GR62</accession>
<evidence type="ECO:0000256" key="1">
    <source>
        <dbReference type="ARBA" id="ARBA00004651"/>
    </source>
</evidence>
<gene>
    <name evidence="10" type="ORF">EV666_110147</name>
</gene>
<feature type="transmembrane region" description="Helical" evidence="9">
    <location>
        <begin position="134"/>
        <end position="157"/>
    </location>
</feature>
<dbReference type="EMBL" id="SLWL01000010">
    <property type="protein sequence ID" value="TCO12107.1"/>
    <property type="molecule type" value="Genomic_DNA"/>
</dbReference>
<reference evidence="10 11" key="1">
    <citation type="submission" date="2019-03" db="EMBL/GenBank/DDBJ databases">
        <title>Genomic Encyclopedia of Type Strains, Phase IV (KMG-IV): sequencing the most valuable type-strain genomes for metagenomic binning, comparative biology and taxonomic classification.</title>
        <authorList>
            <person name="Goeker M."/>
        </authorList>
    </citation>
    <scope>NUCLEOTIDE SEQUENCE [LARGE SCALE GENOMIC DNA]</scope>
    <source>
        <strain evidence="10 11">DSM 22958</strain>
    </source>
</reference>
<evidence type="ECO:0000256" key="2">
    <source>
        <dbReference type="ARBA" id="ARBA00022448"/>
    </source>
</evidence>
<keyword evidence="5" id="KW-0029">Amino-acid transport</keyword>
<comment type="caution">
    <text evidence="10">The sequence shown here is derived from an EMBL/GenBank/DDBJ whole genome shotgun (WGS) entry which is preliminary data.</text>
</comment>
<feature type="transmembrane region" description="Helical" evidence="9">
    <location>
        <begin position="94"/>
        <end position="114"/>
    </location>
</feature>
<keyword evidence="6 9" id="KW-1133">Transmembrane helix</keyword>
<feature type="transmembrane region" description="Helical" evidence="9">
    <location>
        <begin position="192"/>
        <end position="212"/>
    </location>
</feature>
<dbReference type="CDD" id="cd06582">
    <property type="entry name" value="TM_PBP1_LivH_like"/>
    <property type="match status" value="1"/>
</dbReference>
<comment type="similarity">
    <text evidence="8">Belongs to the binding-protein-dependent transport system permease family. LivHM subfamily.</text>
</comment>
<keyword evidence="4 9" id="KW-0812">Transmembrane</keyword>
<evidence type="ECO:0000256" key="5">
    <source>
        <dbReference type="ARBA" id="ARBA00022970"/>
    </source>
</evidence>
<organism evidence="10 11">
    <name type="scientific">Camelimonas lactis</name>
    <dbReference type="NCBI Taxonomy" id="659006"/>
    <lineage>
        <taxon>Bacteria</taxon>
        <taxon>Pseudomonadati</taxon>
        <taxon>Pseudomonadota</taxon>
        <taxon>Alphaproteobacteria</taxon>
        <taxon>Hyphomicrobiales</taxon>
        <taxon>Chelatococcaceae</taxon>
        <taxon>Camelimonas</taxon>
    </lineage>
</organism>
<feature type="transmembrane region" description="Helical" evidence="9">
    <location>
        <begin position="266"/>
        <end position="284"/>
    </location>
</feature>
<dbReference type="RefSeq" id="WP_132008284.1">
    <property type="nucleotide sequence ID" value="NZ_JBHUNN010000002.1"/>
</dbReference>
<feature type="transmembrane region" description="Helical" evidence="9">
    <location>
        <begin position="63"/>
        <end position="87"/>
    </location>
</feature>
<keyword evidence="11" id="KW-1185">Reference proteome</keyword>
<dbReference type="Proteomes" id="UP000294881">
    <property type="component" value="Unassembled WGS sequence"/>
</dbReference>
<evidence type="ECO:0000313" key="11">
    <source>
        <dbReference type="Proteomes" id="UP000294881"/>
    </source>
</evidence>
<feature type="transmembrane region" description="Helical" evidence="9">
    <location>
        <begin position="6"/>
        <end position="27"/>
    </location>
</feature>
<dbReference type="GO" id="GO:0022857">
    <property type="term" value="F:transmembrane transporter activity"/>
    <property type="evidence" value="ECO:0007669"/>
    <property type="project" value="InterPro"/>
</dbReference>
<sequence>MDIDILARGLVAGSLYALVAVSFNILYRPTNVFNFAQGELVMLGAMVFASLATVLGWPWYAALIVTLLGVGLLTLLIDVVAVAPVLARSQHGTGWVITTLAASLIIANGVNRIWGPDPIVVRPPAPLTTDTFSLAGMTVSAYQIFLVLLTVILVLAIEQVYRTRQGKAVLAVAEDREAALLRGVNPLRLSRWSFFLGGAFAGLTGVLAAPVLYASTGLGPALLLKGFAAAAVGSIGNNRGALIAGYLIGVTEALGAALLSPGYQEAVVFLLVLCVLLVWPHGLFGRPFARTV</sequence>
<keyword evidence="2" id="KW-0813">Transport</keyword>
<dbReference type="OrthoDB" id="9779023at2"/>
<dbReference type="GO" id="GO:0006865">
    <property type="term" value="P:amino acid transport"/>
    <property type="evidence" value="ECO:0007669"/>
    <property type="project" value="UniProtKB-KW"/>
</dbReference>
<evidence type="ECO:0000256" key="3">
    <source>
        <dbReference type="ARBA" id="ARBA00022475"/>
    </source>
</evidence>
<name>A0A4R2GR62_9HYPH</name>
<keyword evidence="3" id="KW-1003">Cell membrane</keyword>
<feature type="transmembrane region" description="Helical" evidence="9">
    <location>
        <begin position="243"/>
        <end position="260"/>
    </location>
</feature>
<evidence type="ECO:0000256" key="8">
    <source>
        <dbReference type="ARBA" id="ARBA00037998"/>
    </source>
</evidence>
<evidence type="ECO:0000256" key="4">
    <source>
        <dbReference type="ARBA" id="ARBA00022692"/>
    </source>
</evidence>
<proteinExistence type="inferred from homology"/>
<evidence type="ECO:0000256" key="6">
    <source>
        <dbReference type="ARBA" id="ARBA00022989"/>
    </source>
</evidence>
<dbReference type="PANTHER" id="PTHR11795:SF450">
    <property type="entry name" value="ABC TRANSPORTER PERMEASE PROTEIN"/>
    <property type="match status" value="1"/>
</dbReference>
<comment type="subcellular location">
    <subcellularLocation>
        <location evidence="1">Cell membrane</location>
        <topology evidence="1">Multi-pass membrane protein</topology>
    </subcellularLocation>
</comment>
<dbReference type="Pfam" id="PF02653">
    <property type="entry name" value="BPD_transp_2"/>
    <property type="match status" value="1"/>
</dbReference>
<keyword evidence="7 9" id="KW-0472">Membrane</keyword>
<dbReference type="GO" id="GO:0005886">
    <property type="term" value="C:plasma membrane"/>
    <property type="evidence" value="ECO:0007669"/>
    <property type="project" value="UniProtKB-SubCell"/>
</dbReference>
<evidence type="ECO:0000256" key="7">
    <source>
        <dbReference type="ARBA" id="ARBA00023136"/>
    </source>
</evidence>
<evidence type="ECO:0000313" key="10">
    <source>
        <dbReference type="EMBL" id="TCO12107.1"/>
    </source>
</evidence>
<dbReference type="AlphaFoldDB" id="A0A4R2GR62"/>
<dbReference type="InterPro" id="IPR001851">
    <property type="entry name" value="ABC_transp_permease"/>
</dbReference>
<dbReference type="PANTHER" id="PTHR11795">
    <property type="entry name" value="BRANCHED-CHAIN AMINO ACID TRANSPORT SYSTEM PERMEASE PROTEIN LIVH"/>
    <property type="match status" value="1"/>
</dbReference>
<protein>
    <submittedName>
        <fullName evidence="10">Branched-chain amino acid transport system permease protein</fullName>
    </submittedName>
</protein>
<feature type="transmembrane region" description="Helical" evidence="9">
    <location>
        <begin position="39"/>
        <end position="57"/>
    </location>
</feature>
<dbReference type="InterPro" id="IPR052157">
    <property type="entry name" value="BCAA_transport_permease"/>
</dbReference>
<evidence type="ECO:0000256" key="9">
    <source>
        <dbReference type="SAM" id="Phobius"/>
    </source>
</evidence>